<name>A0A4U5N6B5_STECR</name>
<protein>
    <recommendedName>
        <fullName evidence="4">Secreted protein</fullName>
    </recommendedName>
</protein>
<sequence length="100" mass="11080">MHFSALLCTFISHVVTETLPKALMTHFHIHDDPLGNHITTVPLSLDYLQSRVRLLNTSPYTVPSKPLKSVSAIVTFVCAHHPQGHLISAALHSPIDFLFS</sequence>
<evidence type="ECO:0000313" key="3">
    <source>
        <dbReference type="Proteomes" id="UP000298663"/>
    </source>
</evidence>
<dbReference type="AlphaFoldDB" id="A0A4U5N6B5"/>
<keyword evidence="1" id="KW-0732">Signal</keyword>
<evidence type="ECO:0000313" key="2">
    <source>
        <dbReference type="EMBL" id="TKR77731.1"/>
    </source>
</evidence>
<evidence type="ECO:0000256" key="1">
    <source>
        <dbReference type="SAM" id="SignalP"/>
    </source>
</evidence>
<keyword evidence="3" id="KW-1185">Reference proteome</keyword>
<comment type="caution">
    <text evidence="2">The sequence shown here is derived from an EMBL/GenBank/DDBJ whole genome shotgun (WGS) entry which is preliminary data.</text>
</comment>
<gene>
    <name evidence="2" type="ORF">L596_018649</name>
</gene>
<organism evidence="2 3">
    <name type="scientific">Steinernema carpocapsae</name>
    <name type="common">Entomopathogenic nematode</name>
    <dbReference type="NCBI Taxonomy" id="34508"/>
    <lineage>
        <taxon>Eukaryota</taxon>
        <taxon>Metazoa</taxon>
        <taxon>Ecdysozoa</taxon>
        <taxon>Nematoda</taxon>
        <taxon>Chromadorea</taxon>
        <taxon>Rhabditida</taxon>
        <taxon>Tylenchina</taxon>
        <taxon>Panagrolaimomorpha</taxon>
        <taxon>Strongyloidoidea</taxon>
        <taxon>Steinernematidae</taxon>
        <taxon>Steinernema</taxon>
    </lineage>
</organism>
<accession>A0A4U5N6B5</accession>
<reference evidence="2 3" key="1">
    <citation type="journal article" date="2015" name="Genome Biol.">
        <title>Comparative genomics of Steinernema reveals deeply conserved gene regulatory networks.</title>
        <authorList>
            <person name="Dillman A.R."/>
            <person name="Macchietto M."/>
            <person name="Porter C.F."/>
            <person name="Rogers A."/>
            <person name="Williams B."/>
            <person name="Antoshechkin I."/>
            <person name="Lee M.M."/>
            <person name="Goodwin Z."/>
            <person name="Lu X."/>
            <person name="Lewis E.E."/>
            <person name="Goodrich-Blair H."/>
            <person name="Stock S.P."/>
            <person name="Adams B.J."/>
            <person name="Sternberg P.W."/>
            <person name="Mortazavi A."/>
        </authorList>
    </citation>
    <scope>NUCLEOTIDE SEQUENCE [LARGE SCALE GENOMIC DNA]</scope>
    <source>
        <strain evidence="2 3">ALL</strain>
    </source>
</reference>
<feature type="chain" id="PRO_5020796673" description="Secreted protein" evidence="1">
    <location>
        <begin position="17"/>
        <end position="100"/>
    </location>
</feature>
<dbReference type="Proteomes" id="UP000298663">
    <property type="component" value="Unassembled WGS sequence"/>
</dbReference>
<evidence type="ECO:0008006" key="4">
    <source>
        <dbReference type="Google" id="ProtNLM"/>
    </source>
</evidence>
<dbReference type="EMBL" id="AZBU02000005">
    <property type="protein sequence ID" value="TKR77731.1"/>
    <property type="molecule type" value="Genomic_DNA"/>
</dbReference>
<reference evidence="2 3" key="2">
    <citation type="journal article" date="2019" name="G3 (Bethesda)">
        <title>Hybrid Assembly of the Genome of the Entomopathogenic Nematode Steinernema carpocapsae Identifies the X-Chromosome.</title>
        <authorList>
            <person name="Serra L."/>
            <person name="Macchietto M."/>
            <person name="Macias-Munoz A."/>
            <person name="McGill C.J."/>
            <person name="Rodriguez I.M."/>
            <person name="Rodriguez B."/>
            <person name="Murad R."/>
            <person name="Mortazavi A."/>
        </authorList>
    </citation>
    <scope>NUCLEOTIDE SEQUENCE [LARGE SCALE GENOMIC DNA]</scope>
    <source>
        <strain evidence="2 3">ALL</strain>
    </source>
</reference>
<proteinExistence type="predicted"/>
<feature type="signal peptide" evidence="1">
    <location>
        <begin position="1"/>
        <end position="16"/>
    </location>
</feature>